<dbReference type="EMBL" id="HF935354">
    <property type="protein sequence ID" value="CCX29776.1"/>
    <property type="molecule type" value="Genomic_DNA"/>
</dbReference>
<protein>
    <submittedName>
        <fullName evidence="1">Uncharacterized protein</fullName>
    </submittedName>
</protein>
<accession>U4LR51</accession>
<dbReference type="Proteomes" id="UP000018144">
    <property type="component" value="Unassembled WGS sequence"/>
</dbReference>
<organism evidence="1 2">
    <name type="scientific">Pyronema omphalodes (strain CBS 100304)</name>
    <name type="common">Pyronema confluens</name>
    <dbReference type="NCBI Taxonomy" id="1076935"/>
    <lineage>
        <taxon>Eukaryota</taxon>
        <taxon>Fungi</taxon>
        <taxon>Dikarya</taxon>
        <taxon>Ascomycota</taxon>
        <taxon>Pezizomycotina</taxon>
        <taxon>Pezizomycetes</taxon>
        <taxon>Pezizales</taxon>
        <taxon>Pyronemataceae</taxon>
        <taxon>Pyronema</taxon>
    </lineage>
</organism>
<name>U4LR51_PYROM</name>
<sequence>MGPETPAKMPTCLDSRFRSGRVIAGLTNVL</sequence>
<gene>
    <name evidence="1" type="ORF">PCON_07102</name>
</gene>
<evidence type="ECO:0000313" key="2">
    <source>
        <dbReference type="Proteomes" id="UP000018144"/>
    </source>
</evidence>
<reference evidence="1 2" key="1">
    <citation type="journal article" date="2013" name="PLoS Genet.">
        <title>The genome and development-dependent transcriptomes of Pyronema confluens: a window into fungal evolution.</title>
        <authorList>
            <person name="Traeger S."/>
            <person name="Altegoer F."/>
            <person name="Freitag M."/>
            <person name="Gabaldon T."/>
            <person name="Kempken F."/>
            <person name="Kumar A."/>
            <person name="Marcet-Houben M."/>
            <person name="Poggeler S."/>
            <person name="Stajich J.E."/>
            <person name="Nowrousian M."/>
        </authorList>
    </citation>
    <scope>NUCLEOTIDE SEQUENCE [LARGE SCALE GENOMIC DNA]</scope>
    <source>
        <strain evidence="2">CBS 100304</strain>
        <tissue evidence="1">Vegetative mycelium</tissue>
    </source>
</reference>
<dbReference type="AlphaFoldDB" id="U4LR51"/>
<evidence type="ECO:0000313" key="1">
    <source>
        <dbReference type="EMBL" id="CCX29776.1"/>
    </source>
</evidence>
<proteinExistence type="predicted"/>
<keyword evidence="2" id="KW-1185">Reference proteome</keyword>